<dbReference type="InterPro" id="IPR001173">
    <property type="entry name" value="Glyco_trans_2-like"/>
</dbReference>
<evidence type="ECO:0000259" key="1">
    <source>
        <dbReference type="Pfam" id="PF00535"/>
    </source>
</evidence>
<keyword evidence="3" id="KW-1185">Reference proteome</keyword>
<dbReference type="SUPFAM" id="SSF53448">
    <property type="entry name" value="Nucleotide-diphospho-sugar transferases"/>
    <property type="match status" value="1"/>
</dbReference>
<evidence type="ECO:0000313" key="2">
    <source>
        <dbReference type="EMBL" id="QPB43160.1"/>
    </source>
</evidence>
<dbReference type="Pfam" id="PF00535">
    <property type="entry name" value="Glycos_transf_2"/>
    <property type="match status" value="1"/>
</dbReference>
<protein>
    <submittedName>
        <fullName evidence="2">Glycosyltransferase family 2 protein</fullName>
    </submittedName>
</protein>
<dbReference type="EMBL" id="CP063056">
    <property type="protein sequence ID" value="QPB43160.1"/>
    <property type="molecule type" value="Genomic_DNA"/>
</dbReference>
<organism evidence="2 3">
    <name type="scientific">Rodentibacter haemolyticus</name>
    <dbReference type="NCBI Taxonomy" id="2778911"/>
    <lineage>
        <taxon>Bacteria</taxon>
        <taxon>Pseudomonadati</taxon>
        <taxon>Pseudomonadota</taxon>
        <taxon>Gammaproteobacteria</taxon>
        <taxon>Pasteurellales</taxon>
        <taxon>Pasteurellaceae</taxon>
        <taxon>Rodentibacter</taxon>
    </lineage>
</organism>
<evidence type="ECO:0000313" key="3">
    <source>
        <dbReference type="Proteomes" id="UP000663069"/>
    </source>
</evidence>
<dbReference type="Gene3D" id="3.90.550.10">
    <property type="entry name" value="Spore Coat Polysaccharide Biosynthesis Protein SpsA, Chain A"/>
    <property type="match status" value="1"/>
</dbReference>
<dbReference type="PANTHER" id="PTHR48090">
    <property type="entry name" value="UNDECAPRENYL-PHOSPHATE 4-DEOXY-4-FORMAMIDO-L-ARABINOSE TRANSFERASE-RELATED"/>
    <property type="match status" value="1"/>
</dbReference>
<dbReference type="Proteomes" id="UP000663069">
    <property type="component" value="Chromosome"/>
</dbReference>
<sequence>MKVLLIIPAYNEEESIANLLEELKDYPEYDYVVVNDCSKDNTLDIIKSYSSKVLNLPINLGLSGAIQTGMLYAVKHNYDICIQIDGDGQHPPSEISKLLKLIEEENADIAVGSRFLLNHSEEKYKQTFLRSLGAKHISFCINLFSGLKLTDPTSGMRAYTKKVFTEMANATNERPEPDTLLFFARRGFKIQEAQVSMREREAGESYLTPLKAIKYMIDNTISFLFVVARTKRIK</sequence>
<dbReference type="RefSeq" id="WP_194812734.1">
    <property type="nucleotide sequence ID" value="NZ_CP063056.1"/>
</dbReference>
<reference evidence="2 3" key="1">
    <citation type="submission" date="2020-10" db="EMBL/GenBank/DDBJ databases">
        <title>Genome Sequencing of Rodentibacter spp. strain DSM111151.</title>
        <authorList>
            <person name="Benga L."/>
            <person name="Lautwein T."/>
        </authorList>
    </citation>
    <scope>NUCLEOTIDE SEQUENCE [LARGE SCALE GENOMIC DNA]</scope>
    <source>
        <strain evidence="2 3">DSM 111151</strain>
    </source>
</reference>
<dbReference type="CDD" id="cd04179">
    <property type="entry name" value="DPM_DPG-synthase_like"/>
    <property type="match status" value="1"/>
</dbReference>
<dbReference type="InterPro" id="IPR029044">
    <property type="entry name" value="Nucleotide-diphossugar_trans"/>
</dbReference>
<feature type="domain" description="Glycosyltransferase 2-like" evidence="1">
    <location>
        <begin position="5"/>
        <end position="164"/>
    </location>
</feature>
<name>A0ABX6UYH6_9PAST</name>
<gene>
    <name evidence="2" type="ORF">IHV77_03385</name>
</gene>
<accession>A0ABX6UYH6</accession>
<dbReference type="InterPro" id="IPR050256">
    <property type="entry name" value="Glycosyltransferase_2"/>
</dbReference>
<proteinExistence type="predicted"/>